<evidence type="ECO:0000256" key="1">
    <source>
        <dbReference type="ARBA" id="ARBA00004167"/>
    </source>
</evidence>
<reference evidence="10" key="4">
    <citation type="journal article" date="2016" name="BMC Genomics">
        <title>Gene evolution and gene expression after whole genome duplication in fish: the PhyloFish database.</title>
        <authorList>
            <person name="Pasquier J."/>
            <person name="Cabau C."/>
            <person name="Nguyen T."/>
            <person name="Jouanno E."/>
            <person name="Severac D."/>
            <person name="Braasch I."/>
            <person name="Journot L."/>
            <person name="Pontarotti P."/>
            <person name="Klopp C."/>
            <person name="Postlethwait J.H."/>
            <person name="Guiguen Y."/>
            <person name="Bobe J."/>
        </authorList>
    </citation>
    <scope>NUCLEOTIDE SEQUENCE</scope>
    <source>
        <strain evidence="10">Tuebingen</strain>
    </source>
</reference>
<reference evidence="8" key="1">
    <citation type="submission" date="2011-07" db="UniProtKB">
        <authorList>
            <consortium name="Ensembl"/>
        </authorList>
    </citation>
    <scope>IDENTIFICATION</scope>
    <source>
        <strain evidence="8">Tuebingen</strain>
    </source>
</reference>
<reference evidence="10" key="3">
    <citation type="journal article" date="2015" name="Nat. Commun.">
        <title>RFX transcription factors are essential for hearing in mice.</title>
        <authorList>
            <person name="Elkon R."/>
            <person name="Milon B."/>
            <person name="Morrison L."/>
            <person name="Shah M."/>
            <person name="Vijayakumar S."/>
            <person name="Racherla M."/>
            <person name="Leitch C.C."/>
            <person name="Silipino L."/>
            <person name="Hadi S."/>
            <person name="Weiss-Gayet M."/>
            <person name="Barras E."/>
            <person name="Schmid C.D."/>
            <person name="Ait-Lounis A."/>
            <person name="Barnes A."/>
            <person name="Song Y."/>
            <person name="Eisenman D.J."/>
            <person name="Eliyahu E."/>
            <person name="Frolenkov G.I."/>
            <person name="Strome S.E."/>
            <person name="Durand B."/>
            <person name="Zaghloul N.A."/>
            <person name="Jones S.M."/>
            <person name="Reith W."/>
            <person name="Hertzano R."/>
        </authorList>
    </citation>
    <scope>NUCLEOTIDE SEQUENCE</scope>
    <source>
        <strain evidence="10">Tuebingen</strain>
    </source>
</reference>
<dbReference type="GeneID" id="554139"/>
<accession>F1R496</accession>
<keyword evidence="5" id="KW-1133">Transmembrane helix</keyword>
<dbReference type="InterPro" id="IPR026686">
    <property type="entry name" value="UPF0708"/>
</dbReference>
<evidence type="ECO:0000256" key="7">
    <source>
        <dbReference type="SAM" id="MobiDB-lite"/>
    </source>
</evidence>
<evidence type="ECO:0000256" key="4">
    <source>
        <dbReference type="ARBA" id="ARBA00022692"/>
    </source>
</evidence>
<feature type="compositionally biased region" description="Low complexity" evidence="7">
    <location>
        <begin position="1"/>
        <end position="26"/>
    </location>
</feature>
<gene>
    <name evidence="8 10 11" type="primary">smim8</name>
    <name evidence="10" type="synonym">fj99f07</name>
    <name evidence="10" type="synonym">si:busm1-189a20.6</name>
    <name evidence="10" type="synonym">si:ch211-241j12.5</name>
    <name evidence="10" type="synonym">wu:fj99f07</name>
    <name evidence="10" type="synonym">zgc:112287</name>
    <name evidence="10" type="synonym">zgc:136361</name>
</gene>
<evidence type="ECO:0000256" key="5">
    <source>
        <dbReference type="ARBA" id="ARBA00022989"/>
    </source>
</evidence>
<reference evidence="10" key="5">
    <citation type="submission" date="2025-04" db="UniProtKB">
        <authorList>
            <consortium name="RefSeq"/>
        </authorList>
    </citation>
    <scope>IDENTIFICATION</scope>
    <source>
        <strain evidence="10">Tuebingen</strain>
    </source>
</reference>
<dbReference type="Proteomes" id="UP000000437">
    <property type="component" value="Chromosome 20"/>
</dbReference>
<comment type="similarity">
    <text evidence="2">Belongs to the SMIM8 family.</text>
</comment>
<proteinExistence type="inferred from homology"/>
<dbReference type="PANTHER" id="PTHR14274">
    <property type="entry name" value="SMALL INTEGRAL MEMBRANE PROTEIN 8"/>
    <property type="match status" value="1"/>
</dbReference>
<dbReference type="HOGENOM" id="CLU_2541910_0_0_1"/>
<dbReference type="Bgee" id="ENSDARG00000071040">
    <property type="expression patterns" value="Expressed in muscle tissue and 27 other cell types or tissues"/>
</dbReference>
<dbReference type="GO" id="GO:0016020">
    <property type="term" value="C:membrane"/>
    <property type="evidence" value="ECO:0007669"/>
    <property type="project" value="UniProtKB-SubCell"/>
</dbReference>
<dbReference type="PANTHER" id="PTHR14274:SF1">
    <property type="entry name" value="SMALL INTEGRAL MEMBRANE PROTEIN 8"/>
    <property type="match status" value="1"/>
</dbReference>
<dbReference type="EMBL" id="BX511077">
    <property type="status" value="NOT_ANNOTATED_CDS"/>
    <property type="molecule type" value="Genomic_DNA"/>
</dbReference>
<dbReference type="AlphaFoldDB" id="F1R496"/>
<sequence>MSSGQSSSSSGKSGPQEPPSSAAEPAYRSPGLRGVRTTSLFRAVNPELFIRPQMVLPMSTCRNAVSCCHVMSSWTGVPNKVAK</sequence>
<evidence type="ECO:0000256" key="6">
    <source>
        <dbReference type="ARBA" id="ARBA00023136"/>
    </source>
</evidence>
<evidence type="ECO:0000313" key="8">
    <source>
        <dbReference type="Ensembl" id="ENSDARP00000119704"/>
    </source>
</evidence>
<accession>A0A8M1P3V4</accession>
<dbReference type="CTD" id="57150"/>
<dbReference type="RefSeq" id="NP_001258672.1">
    <property type="nucleotide sequence ID" value="NM_001271743.1"/>
</dbReference>
<comment type="subcellular location">
    <subcellularLocation>
        <location evidence="1">Membrane</location>
        <topology evidence="1">Single-pass membrane protein</topology>
    </subcellularLocation>
</comment>
<dbReference type="AGR" id="ZFIN:ZDB-GENE-050522-423"/>
<keyword evidence="4" id="KW-0812">Transmembrane</keyword>
<dbReference type="Pfam" id="PF14937">
    <property type="entry name" value="DUF4500"/>
    <property type="match status" value="1"/>
</dbReference>
<name>F1R496_DANRE</name>
<keyword evidence="6" id="KW-0472">Membrane</keyword>
<evidence type="ECO:0000313" key="10">
    <source>
        <dbReference type="RefSeq" id="NP_001258672.1"/>
    </source>
</evidence>
<feature type="region of interest" description="Disordered" evidence="7">
    <location>
        <begin position="1"/>
        <end position="31"/>
    </location>
</feature>
<protein>
    <recommendedName>
        <fullName evidence="3">Small integral membrane protein 8</fullName>
    </recommendedName>
</protein>
<dbReference type="OrthoDB" id="1880105at2759"/>
<evidence type="ECO:0000313" key="11">
    <source>
        <dbReference type="ZFIN" id="ZDB-GENE-050522-423"/>
    </source>
</evidence>
<dbReference type="Ensembl" id="ENSDART00000135530.3">
    <property type="protein sequence ID" value="ENSDARP00000119704.2"/>
    <property type="gene ID" value="ENSDARG00000071040.5"/>
</dbReference>
<reference evidence="8 9" key="2">
    <citation type="journal article" date="2013" name="Nature">
        <title>The zebrafish reference genome sequence and its relationship to the human genome.</title>
        <authorList>
            <consortium name="Genome Reference Consortium Zebrafish"/>
            <person name="Howe K."/>
            <person name="Clark M.D."/>
            <person name="Torroja C.F."/>
            <person name="Torrance J."/>
            <person name="Berthelot C."/>
            <person name="Muffato M."/>
            <person name="Collins J.E."/>
            <person name="Humphray S."/>
            <person name="McLaren K."/>
            <person name="Matthews L."/>
            <person name="McLaren S."/>
            <person name="Sealy I."/>
            <person name="Caccamo M."/>
            <person name="Churcher C."/>
            <person name="Scott C."/>
            <person name="Barrett J.C."/>
            <person name="Koch R."/>
            <person name="Rauch G.J."/>
            <person name="White S."/>
            <person name="Chow W."/>
            <person name="Kilian B."/>
            <person name="Quintais L.T."/>
            <person name="Guerra-Assuncao J.A."/>
            <person name="Zhou Y."/>
            <person name="Gu Y."/>
            <person name="Yen J."/>
            <person name="Vogel J.H."/>
            <person name="Eyre T."/>
            <person name="Redmond S."/>
            <person name="Banerjee R."/>
            <person name="Chi J."/>
            <person name="Fu B."/>
            <person name="Langley E."/>
            <person name="Maguire S.F."/>
            <person name="Laird G.K."/>
            <person name="Lloyd D."/>
            <person name="Kenyon E."/>
            <person name="Donaldson S."/>
            <person name="Sehra H."/>
            <person name="Almeida-King J."/>
            <person name="Loveland J."/>
            <person name="Trevanion S."/>
            <person name="Jones M."/>
            <person name="Quail M."/>
            <person name="Willey D."/>
            <person name="Hunt A."/>
            <person name="Burton J."/>
            <person name="Sims S."/>
            <person name="McLay K."/>
            <person name="Plumb B."/>
            <person name="Davis J."/>
            <person name="Clee C."/>
            <person name="Oliver K."/>
            <person name="Clark R."/>
            <person name="Riddle C."/>
            <person name="Elliot D."/>
            <person name="Eliott D."/>
            <person name="Threadgold G."/>
            <person name="Harden G."/>
            <person name="Ware D."/>
            <person name="Begum S."/>
            <person name="Mortimore B."/>
            <person name="Mortimer B."/>
            <person name="Kerry G."/>
            <person name="Heath P."/>
            <person name="Phillimore B."/>
            <person name="Tracey A."/>
            <person name="Corby N."/>
            <person name="Dunn M."/>
            <person name="Johnson C."/>
            <person name="Wood J."/>
            <person name="Clark S."/>
            <person name="Pelan S."/>
            <person name="Griffiths G."/>
            <person name="Smith M."/>
            <person name="Glithero R."/>
            <person name="Howden P."/>
            <person name="Barker N."/>
            <person name="Lloyd C."/>
            <person name="Stevens C."/>
            <person name="Harley J."/>
            <person name="Holt K."/>
            <person name="Panagiotidis G."/>
            <person name="Lovell J."/>
            <person name="Beasley H."/>
            <person name="Henderson C."/>
            <person name="Gordon D."/>
            <person name="Auger K."/>
            <person name="Wright D."/>
            <person name="Collins J."/>
            <person name="Raisen C."/>
            <person name="Dyer L."/>
            <person name="Leung K."/>
            <person name="Robertson L."/>
            <person name="Ambridge K."/>
            <person name="Leongamornlert D."/>
            <person name="McGuire S."/>
            <person name="Gilderthorp R."/>
            <person name="Griffiths C."/>
            <person name="Manthravadi D."/>
            <person name="Nichol S."/>
            <person name="Barker G."/>
            <person name="Whitehead S."/>
            <person name="Kay M."/>
            <person name="Brown J."/>
            <person name="Murnane C."/>
            <person name="Gray E."/>
            <person name="Humphries M."/>
            <person name="Sycamore N."/>
            <person name="Barker D."/>
            <person name="Saunders D."/>
            <person name="Wallis J."/>
            <person name="Babbage A."/>
            <person name="Hammond S."/>
            <person name="Mashreghi-Mohammadi M."/>
            <person name="Barr L."/>
            <person name="Martin S."/>
            <person name="Wray P."/>
            <person name="Ellington A."/>
            <person name="Matthews N."/>
            <person name="Ellwood M."/>
            <person name="Woodmansey R."/>
            <person name="Clark G."/>
            <person name="Cooper J."/>
            <person name="Cooper J."/>
            <person name="Tromans A."/>
            <person name="Grafham D."/>
            <person name="Skuce C."/>
            <person name="Pandian R."/>
            <person name="Andrews R."/>
            <person name="Harrison E."/>
            <person name="Kimberley A."/>
            <person name="Garnett J."/>
            <person name="Fosker N."/>
            <person name="Hall R."/>
            <person name="Garner P."/>
            <person name="Kelly D."/>
            <person name="Bird C."/>
            <person name="Palmer S."/>
            <person name="Gehring I."/>
            <person name="Berger A."/>
            <person name="Dooley C.M."/>
            <person name="Ersan-Urun Z."/>
            <person name="Eser C."/>
            <person name="Geiger H."/>
            <person name="Geisler M."/>
            <person name="Karotki L."/>
            <person name="Kirn A."/>
            <person name="Konantz J."/>
            <person name="Konantz M."/>
            <person name="Oberlander M."/>
            <person name="Rudolph-Geiger S."/>
            <person name="Teucke M."/>
            <person name="Lanz C."/>
            <person name="Raddatz G."/>
            <person name="Osoegawa K."/>
            <person name="Zhu B."/>
            <person name="Rapp A."/>
            <person name="Widaa S."/>
            <person name="Langford C."/>
            <person name="Yang F."/>
            <person name="Schuster S.C."/>
            <person name="Carter N.P."/>
            <person name="Harrow J."/>
            <person name="Ning Z."/>
            <person name="Herrero J."/>
            <person name="Searle S.M."/>
            <person name="Enright A."/>
            <person name="Geisler R."/>
            <person name="Plasterk R.H."/>
            <person name="Lee C."/>
            <person name="Westerfield M."/>
            <person name="de Jong P.J."/>
            <person name="Zon L.I."/>
            <person name="Postlethwait J.H."/>
            <person name="Nusslein-Volhard C."/>
            <person name="Hubbard T.J."/>
            <person name="Roest Crollius H."/>
            <person name="Rogers J."/>
            <person name="Stemple D.L."/>
        </authorList>
    </citation>
    <scope>NUCLEOTIDE SEQUENCE [LARGE SCALE GENOMIC DNA]</scope>
    <source>
        <strain evidence="8">Tuebingen</strain>
    </source>
</reference>
<dbReference type="ExpressionAtlas" id="F1R496">
    <property type="expression patterns" value="baseline and differential"/>
</dbReference>
<evidence type="ECO:0000313" key="9">
    <source>
        <dbReference type="Proteomes" id="UP000000437"/>
    </source>
</evidence>
<evidence type="ECO:0000256" key="2">
    <source>
        <dbReference type="ARBA" id="ARBA00009328"/>
    </source>
</evidence>
<organism evidence="8">
    <name type="scientific">Danio rerio</name>
    <name type="common">Zebrafish</name>
    <name type="synonym">Brachydanio rerio</name>
    <dbReference type="NCBI Taxonomy" id="7955"/>
    <lineage>
        <taxon>Eukaryota</taxon>
        <taxon>Metazoa</taxon>
        <taxon>Chordata</taxon>
        <taxon>Craniata</taxon>
        <taxon>Vertebrata</taxon>
        <taxon>Euteleostomi</taxon>
        <taxon>Actinopterygii</taxon>
        <taxon>Neopterygii</taxon>
        <taxon>Teleostei</taxon>
        <taxon>Ostariophysi</taxon>
        <taxon>Cypriniformes</taxon>
        <taxon>Danionidae</taxon>
        <taxon>Danioninae</taxon>
        <taxon>Danio</taxon>
    </lineage>
</organism>
<dbReference type="ZFIN" id="ZDB-GENE-050522-423">
    <property type="gene designation" value="smim8"/>
</dbReference>
<evidence type="ECO:0000256" key="3">
    <source>
        <dbReference type="ARBA" id="ARBA00014451"/>
    </source>
</evidence>
<dbReference type="GeneTree" id="ENSGT00390000011674"/>
<keyword evidence="9" id="KW-1185">Reference proteome</keyword>